<organism evidence="2">
    <name type="scientific">Hordeum vulgare subsp. vulgare</name>
    <name type="common">Domesticated barley</name>
    <dbReference type="NCBI Taxonomy" id="112509"/>
    <lineage>
        <taxon>Eukaryota</taxon>
        <taxon>Viridiplantae</taxon>
        <taxon>Streptophyta</taxon>
        <taxon>Embryophyta</taxon>
        <taxon>Tracheophyta</taxon>
        <taxon>Spermatophyta</taxon>
        <taxon>Magnoliopsida</taxon>
        <taxon>Liliopsida</taxon>
        <taxon>Poales</taxon>
        <taxon>Poaceae</taxon>
        <taxon>BOP clade</taxon>
        <taxon>Pooideae</taxon>
        <taxon>Triticodae</taxon>
        <taxon>Triticeae</taxon>
        <taxon>Hordeinae</taxon>
        <taxon>Hordeum</taxon>
    </lineage>
</organism>
<proteinExistence type="evidence at transcript level"/>
<dbReference type="EMBL" id="AK374845">
    <property type="protein sequence ID" value="BAK06041.1"/>
    <property type="molecule type" value="mRNA"/>
</dbReference>
<sequence>MMAKKNSSVTSARLMLILLVLMAFVGGIIARGGPTTCSHPAAQRDCPPIRGGGS</sequence>
<evidence type="ECO:0000256" key="1">
    <source>
        <dbReference type="SAM" id="SignalP"/>
    </source>
</evidence>
<name>F2EFB9_HORVV</name>
<protein>
    <submittedName>
        <fullName evidence="2">Predicted protein</fullName>
    </submittedName>
</protein>
<feature type="chain" id="PRO_5003281737" evidence="1">
    <location>
        <begin position="31"/>
        <end position="54"/>
    </location>
</feature>
<evidence type="ECO:0000313" key="2">
    <source>
        <dbReference type="EMBL" id="BAK06041.1"/>
    </source>
</evidence>
<accession>F2EFB9</accession>
<reference evidence="2" key="1">
    <citation type="journal article" date="2011" name="Plant Physiol.">
        <title>Comprehensive sequence analysis of 24,783 barley full-length cDNAs derived from 12 clone libraries.</title>
        <authorList>
            <person name="Matsumoto T."/>
            <person name="Tanaka T."/>
            <person name="Sakai H."/>
            <person name="Amano N."/>
            <person name="Kanamori H."/>
            <person name="Kurita K."/>
            <person name="Kikuta A."/>
            <person name="Kamiya K."/>
            <person name="Yamamoto M."/>
            <person name="Ikawa H."/>
            <person name="Fujii N."/>
            <person name="Hori K."/>
            <person name="Itoh T."/>
            <person name="Sato K."/>
        </authorList>
    </citation>
    <scope>NUCLEOTIDE SEQUENCE</scope>
</reference>
<feature type="signal peptide" evidence="1">
    <location>
        <begin position="1"/>
        <end position="30"/>
    </location>
</feature>
<keyword evidence="1" id="KW-0732">Signal</keyword>
<dbReference type="AlphaFoldDB" id="F2EFB9"/>